<protein>
    <submittedName>
        <fullName evidence="1">Pyridoxamine 5'-phosphate oxidase-related, FMN-binding</fullName>
    </submittedName>
</protein>
<dbReference type="KEGG" id="mbn:Mboo_0041"/>
<dbReference type="AlphaFoldDB" id="A7I4A4"/>
<dbReference type="PANTHER" id="PTHR34071:SF2">
    <property type="entry name" value="FLAVIN-NUCLEOTIDE-BINDING PROTEIN"/>
    <property type="match status" value="1"/>
</dbReference>
<dbReference type="OrthoDB" id="953at2157"/>
<dbReference type="eggNOG" id="arCOG00520">
    <property type="taxonomic scope" value="Archaea"/>
</dbReference>
<accession>A7I4A4</accession>
<dbReference type="GeneID" id="5411341"/>
<reference evidence="2" key="1">
    <citation type="journal article" date="2015" name="Microbiology">
        <title>Genome of Methanoregula boonei 6A8 reveals adaptations to oligotrophic peatland environments.</title>
        <authorList>
            <person name="Braeuer S."/>
            <person name="Cadillo-Quiroz H."/>
            <person name="Kyrpides N."/>
            <person name="Woyke T."/>
            <person name="Goodwin L."/>
            <person name="Detter C."/>
            <person name="Podell S."/>
            <person name="Yavitt J.B."/>
            <person name="Zinder S.H."/>
        </authorList>
    </citation>
    <scope>NUCLEOTIDE SEQUENCE [LARGE SCALE GENOMIC DNA]</scope>
    <source>
        <strain evidence="2">DSM 21154 / JCM 14090 / 6A8</strain>
    </source>
</reference>
<dbReference type="Proteomes" id="UP000002408">
    <property type="component" value="Chromosome"/>
</dbReference>
<dbReference type="EMBL" id="CP000780">
    <property type="protein sequence ID" value="ABS54565.1"/>
    <property type="molecule type" value="Genomic_DNA"/>
</dbReference>
<keyword evidence="2" id="KW-1185">Reference proteome</keyword>
<dbReference type="STRING" id="456442.Mboo_0041"/>
<dbReference type="Gene3D" id="2.30.110.10">
    <property type="entry name" value="Electron Transport, Fmn-binding Protein, Chain A"/>
    <property type="match status" value="1"/>
</dbReference>
<dbReference type="SUPFAM" id="SSF50475">
    <property type="entry name" value="FMN-binding split barrel"/>
    <property type="match status" value="1"/>
</dbReference>
<evidence type="ECO:0000313" key="1">
    <source>
        <dbReference type="EMBL" id="ABS54565.1"/>
    </source>
</evidence>
<dbReference type="Pfam" id="PF12900">
    <property type="entry name" value="Pyridox_ox_2"/>
    <property type="match status" value="1"/>
</dbReference>
<dbReference type="InterPro" id="IPR024747">
    <property type="entry name" value="Pyridox_Oxase-rel"/>
</dbReference>
<sequence length="152" mass="17315">MRRKDREITDRGAMEAILTSAEVCRIGLADGGEPYVVPVCFAYRDNAIYFHSAQAGKKMEMLLKNPRCCVEVDHSTGPIPDKNPCSWEMRYRSVICTGTAKNLTWYEEKREAMNAILRHYGIPDHPFTEKELEKVCLVKISLDGMTAKQHGY</sequence>
<dbReference type="HOGENOM" id="CLU_067890_1_2_2"/>
<dbReference type="InterPro" id="IPR012349">
    <property type="entry name" value="Split_barrel_FMN-bd"/>
</dbReference>
<organism evidence="1 2">
    <name type="scientific">Methanoregula boonei (strain DSM 21154 / JCM 14090 / 6A8)</name>
    <dbReference type="NCBI Taxonomy" id="456442"/>
    <lineage>
        <taxon>Archaea</taxon>
        <taxon>Methanobacteriati</taxon>
        <taxon>Methanobacteriota</taxon>
        <taxon>Stenosarchaea group</taxon>
        <taxon>Methanomicrobia</taxon>
        <taxon>Methanomicrobiales</taxon>
        <taxon>Methanoregulaceae</taxon>
        <taxon>Methanoregula</taxon>
    </lineage>
</organism>
<proteinExistence type="predicted"/>
<dbReference type="PANTHER" id="PTHR34071">
    <property type="entry name" value="5-NITROIMIDAZOLE ANTIBIOTICS RESISTANCE PROTEIN, NIMA-FAMILY-RELATED PROTEIN-RELATED"/>
    <property type="match status" value="1"/>
</dbReference>
<dbReference type="RefSeq" id="WP_011991053.1">
    <property type="nucleotide sequence ID" value="NC_009712.1"/>
</dbReference>
<name>A7I4A4_METB6</name>
<gene>
    <name evidence="1" type="ordered locus">Mboo_0041</name>
</gene>
<evidence type="ECO:0000313" key="2">
    <source>
        <dbReference type="Proteomes" id="UP000002408"/>
    </source>
</evidence>